<dbReference type="Proteomes" id="UP000298468">
    <property type="component" value="Unassembled WGS sequence"/>
</dbReference>
<evidence type="ECO:0000256" key="4">
    <source>
        <dbReference type="SAM" id="Phobius"/>
    </source>
</evidence>
<evidence type="ECO:0000256" key="1">
    <source>
        <dbReference type="ARBA" id="ARBA00023015"/>
    </source>
</evidence>
<dbReference type="OrthoDB" id="5242431at2"/>
<feature type="domain" description="Putative zinc-finger" evidence="5">
    <location>
        <begin position="14"/>
        <end position="39"/>
    </location>
</feature>
<reference evidence="6 7" key="1">
    <citation type="submission" date="2019-03" db="EMBL/GenBank/DDBJ databases">
        <title>Genomics of glacier-inhabiting Cryobacterium strains.</title>
        <authorList>
            <person name="Liu Q."/>
            <person name="Xin Y.-H."/>
        </authorList>
    </citation>
    <scope>NUCLEOTIDE SEQUENCE [LARGE SCALE GENOMIC DNA]</scope>
    <source>
        <strain evidence="6 7">Sr59</strain>
    </source>
</reference>
<dbReference type="Gene3D" id="1.10.10.1320">
    <property type="entry name" value="Anti-sigma factor, zinc-finger domain"/>
    <property type="match status" value="1"/>
</dbReference>
<feature type="region of interest" description="Disordered" evidence="3">
    <location>
        <begin position="66"/>
        <end position="85"/>
    </location>
</feature>
<feature type="region of interest" description="Disordered" evidence="3">
    <location>
        <begin position="146"/>
        <end position="174"/>
    </location>
</feature>
<keyword evidence="2" id="KW-0804">Transcription</keyword>
<protein>
    <submittedName>
        <fullName evidence="6">Zf-HC2 domain-containing protein</fullName>
    </submittedName>
</protein>
<dbReference type="EMBL" id="SOHM01000030">
    <property type="protein sequence ID" value="TFD88101.1"/>
    <property type="molecule type" value="Genomic_DNA"/>
</dbReference>
<keyword evidence="1" id="KW-0805">Transcription regulation</keyword>
<proteinExistence type="predicted"/>
<comment type="caution">
    <text evidence="6">The sequence shown here is derived from an EMBL/GenBank/DDBJ whole genome shotgun (WGS) entry which is preliminary data.</text>
</comment>
<dbReference type="Pfam" id="PF13490">
    <property type="entry name" value="zf-HC2"/>
    <property type="match status" value="1"/>
</dbReference>
<gene>
    <name evidence="6" type="ORF">E3T61_13435</name>
</gene>
<evidence type="ECO:0000259" key="5">
    <source>
        <dbReference type="Pfam" id="PF13490"/>
    </source>
</evidence>
<accession>A0A4R9BNR9</accession>
<feature type="transmembrane region" description="Helical" evidence="4">
    <location>
        <begin position="117"/>
        <end position="139"/>
    </location>
</feature>
<feature type="compositionally biased region" description="Low complexity" evidence="3">
    <location>
        <begin position="149"/>
        <end position="174"/>
    </location>
</feature>
<dbReference type="InterPro" id="IPR041916">
    <property type="entry name" value="Anti_sigma_zinc_sf"/>
</dbReference>
<evidence type="ECO:0000256" key="3">
    <source>
        <dbReference type="SAM" id="MobiDB-lite"/>
    </source>
</evidence>
<dbReference type="RefSeq" id="WP_134641343.1">
    <property type="nucleotide sequence ID" value="NZ_SOHM01000030.1"/>
</dbReference>
<name>A0A4R9BNR9_9MICO</name>
<evidence type="ECO:0000256" key="2">
    <source>
        <dbReference type="ARBA" id="ARBA00023163"/>
    </source>
</evidence>
<evidence type="ECO:0000313" key="7">
    <source>
        <dbReference type="Proteomes" id="UP000298468"/>
    </source>
</evidence>
<evidence type="ECO:0000313" key="6">
    <source>
        <dbReference type="EMBL" id="TFD88101.1"/>
    </source>
</evidence>
<keyword evidence="4" id="KW-1133">Transmembrane helix</keyword>
<dbReference type="InterPro" id="IPR027383">
    <property type="entry name" value="Znf_put"/>
</dbReference>
<keyword evidence="4" id="KW-0812">Transmembrane</keyword>
<keyword evidence="4" id="KW-0472">Membrane</keyword>
<dbReference type="AlphaFoldDB" id="A0A4R9BNR9"/>
<sequence>MTSTPDSFRDWDAAYVLGALSAEDRRDFERHLPTCPACAAAVAELAGLPGILAVLPAADAAALTEAPADPSGSALPDGSVPGNTADEHLRAAMHQPQLLRRLAGAAARRTRRTRIHLALAGTAAAAVLLLGGGLLGAALTAPSTLQAGPAASAPPASTPTDSAPTDSTPTDSTPTATRVVAMEPVQAGALTADLSITDTDWGTRFDWSCVYLNELWKDNGPQDYDMVMTDLAGTATVLATWTATSPSTENLAASTELPLDQIRSVEIRASSSGTPLAHSDL</sequence>
<keyword evidence="7" id="KW-1185">Reference proteome</keyword>
<organism evidence="6 7">
    <name type="scientific">Cryobacterium lactosi</name>
    <dbReference type="NCBI Taxonomy" id="1259202"/>
    <lineage>
        <taxon>Bacteria</taxon>
        <taxon>Bacillati</taxon>
        <taxon>Actinomycetota</taxon>
        <taxon>Actinomycetes</taxon>
        <taxon>Micrococcales</taxon>
        <taxon>Microbacteriaceae</taxon>
        <taxon>Cryobacterium</taxon>
    </lineage>
</organism>